<protein>
    <recommendedName>
        <fullName evidence="15">Sulfide:quinone oxidoreductase, mitochondrial</fullName>
        <ecNumber evidence="14">1.8.5.8</ecNumber>
    </recommendedName>
    <alternativeName>
        <fullName evidence="16">Sulfide quinone oxidoreductase</fullName>
    </alternativeName>
</protein>
<evidence type="ECO:0000256" key="2">
    <source>
        <dbReference type="ARBA" id="ARBA00004173"/>
    </source>
</evidence>
<comment type="catalytic activity">
    <reaction evidence="9">
        <text>ubiquinone-10 + hydrogen sulfide + sulfite + 2 H(+) = ubiquinol-10 + thiosulfate</text>
        <dbReference type="Rhea" id="RHEA:38359"/>
        <dbReference type="ChEBI" id="CHEBI:15378"/>
        <dbReference type="ChEBI" id="CHEBI:17359"/>
        <dbReference type="ChEBI" id="CHEBI:29919"/>
        <dbReference type="ChEBI" id="CHEBI:33542"/>
        <dbReference type="ChEBI" id="CHEBI:46245"/>
        <dbReference type="ChEBI" id="CHEBI:64183"/>
    </reaction>
    <physiologicalReaction direction="left-to-right" evidence="9">
        <dbReference type="Rhea" id="RHEA:38360"/>
    </physiologicalReaction>
</comment>
<dbReference type="PANTHER" id="PTHR10632">
    <property type="entry name" value="SULFIDE:QUINONE OXIDOREDUCTASE"/>
    <property type="match status" value="1"/>
</dbReference>
<evidence type="ECO:0000256" key="1">
    <source>
        <dbReference type="ARBA" id="ARBA00001974"/>
    </source>
</evidence>
<dbReference type="Proteomes" id="UP000318571">
    <property type="component" value="Chromosome 6"/>
</dbReference>
<evidence type="ECO:0000256" key="16">
    <source>
        <dbReference type="ARBA" id="ARBA00082958"/>
    </source>
</evidence>
<dbReference type="PANTHER" id="PTHR10632:SF2">
    <property type="entry name" value="SULFIDE:QUINONE OXIDOREDUCTASE, MITOCHONDRIAL"/>
    <property type="match status" value="1"/>
</dbReference>
<comment type="caution">
    <text evidence="18">The sequence shown here is derived from an EMBL/GenBank/DDBJ whole genome shotgun (WGS) entry which is preliminary data.</text>
</comment>
<keyword evidence="7" id="KW-0560">Oxidoreductase</keyword>
<dbReference type="GO" id="GO:0070221">
    <property type="term" value="P:sulfide oxidation, using sulfide:quinone oxidoreductase"/>
    <property type="evidence" value="ECO:0007669"/>
    <property type="project" value="TreeGrafter"/>
</dbReference>
<dbReference type="SUPFAM" id="SSF51905">
    <property type="entry name" value="FAD/NAD(P)-binding domain"/>
    <property type="match status" value="2"/>
</dbReference>
<evidence type="ECO:0000256" key="9">
    <source>
        <dbReference type="ARBA" id="ARBA00051038"/>
    </source>
</evidence>
<keyword evidence="3" id="KW-0285">Flavoprotein</keyword>
<proteinExistence type="inferred from homology"/>
<comment type="catalytic activity">
    <reaction evidence="11">
        <text>a quinone + hydrogen sulfide + glutathione + H(+) = S-sulfanylglutathione + a quinol</text>
        <dbReference type="Rhea" id="RHEA:55156"/>
        <dbReference type="ChEBI" id="CHEBI:15378"/>
        <dbReference type="ChEBI" id="CHEBI:24646"/>
        <dbReference type="ChEBI" id="CHEBI:29919"/>
        <dbReference type="ChEBI" id="CHEBI:57925"/>
        <dbReference type="ChEBI" id="CHEBI:58905"/>
        <dbReference type="ChEBI" id="CHEBI:132124"/>
        <dbReference type="EC" id="1.8.5.8"/>
    </reaction>
    <physiologicalReaction direction="left-to-right" evidence="11">
        <dbReference type="Rhea" id="RHEA:55157"/>
    </physiologicalReaction>
</comment>
<gene>
    <name evidence="18" type="ORF">TCAL_11917</name>
</gene>
<evidence type="ECO:0000256" key="10">
    <source>
        <dbReference type="ARBA" id="ARBA00052810"/>
    </source>
</evidence>
<evidence type="ECO:0000256" key="13">
    <source>
        <dbReference type="ARBA" id="ARBA00060891"/>
    </source>
</evidence>
<organism evidence="18 19">
    <name type="scientific">Tigriopus californicus</name>
    <name type="common">Marine copepod</name>
    <dbReference type="NCBI Taxonomy" id="6832"/>
    <lineage>
        <taxon>Eukaryota</taxon>
        <taxon>Metazoa</taxon>
        <taxon>Ecdysozoa</taxon>
        <taxon>Arthropoda</taxon>
        <taxon>Crustacea</taxon>
        <taxon>Multicrustacea</taxon>
        <taxon>Hexanauplia</taxon>
        <taxon>Copepoda</taxon>
        <taxon>Harpacticoida</taxon>
        <taxon>Harpacticidae</taxon>
        <taxon>Tigriopus</taxon>
    </lineage>
</organism>
<dbReference type="FunFam" id="3.50.50.60:FF:000034">
    <property type="entry name" value="sulfide:quinone oxidoreductase, mitochondrial"/>
    <property type="match status" value="1"/>
</dbReference>
<keyword evidence="6" id="KW-0809">Transit peptide</keyword>
<evidence type="ECO:0000313" key="19">
    <source>
        <dbReference type="Proteomes" id="UP000318571"/>
    </source>
</evidence>
<dbReference type="OrthoDB" id="5376590at2759"/>
<comment type="similarity">
    <text evidence="13">Belongs to the SQRD family.</text>
</comment>
<keyword evidence="19" id="KW-1185">Reference proteome</keyword>
<comment type="subcellular location">
    <subcellularLocation>
        <location evidence="2">Mitochondrion</location>
    </subcellularLocation>
</comment>
<evidence type="ECO:0000256" key="11">
    <source>
        <dbReference type="ARBA" id="ARBA00052986"/>
    </source>
</evidence>
<evidence type="ECO:0000256" key="15">
    <source>
        <dbReference type="ARBA" id="ARBA00070160"/>
    </source>
</evidence>
<reference evidence="18 19" key="1">
    <citation type="journal article" date="2018" name="Nat. Ecol. Evol.">
        <title>Genomic signatures of mitonuclear coevolution across populations of Tigriopus californicus.</title>
        <authorList>
            <person name="Barreto F.S."/>
            <person name="Watson E.T."/>
            <person name="Lima T.G."/>
            <person name="Willett C.S."/>
            <person name="Edmands S."/>
            <person name="Li W."/>
            <person name="Burton R.S."/>
        </authorList>
    </citation>
    <scope>NUCLEOTIDE SEQUENCE [LARGE SCALE GENOMIC DNA]</scope>
    <source>
        <strain evidence="18 19">San Diego</strain>
    </source>
</reference>
<evidence type="ECO:0000256" key="8">
    <source>
        <dbReference type="ARBA" id="ARBA00023128"/>
    </source>
</evidence>
<dbReference type="InterPro" id="IPR023753">
    <property type="entry name" value="FAD/NAD-binding_dom"/>
</dbReference>
<evidence type="ECO:0000256" key="7">
    <source>
        <dbReference type="ARBA" id="ARBA00023002"/>
    </source>
</evidence>
<comment type="function">
    <text evidence="12">Catalyzes the oxidation of hydrogen sulfide with the help of a quinone, such as ubiquinone-10, giving rise to thiosulfate and ultimately to sulfane (molecular sulfur) atoms. Requires an additional electron acceptor; can use sulfite, sulfide or cyanide (in vitro). It is believed the in vivo electron acceptor is glutathione.</text>
</comment>
<evidence type="ECO:0000256" key="12">
    <source>
        <dbReference type="ARBA" id="ARBA00059167"/>
    </source>
</evidence>
<dbReference type="GO" id="GO:0048038">
    <property type="term" value="F:quinone binding"/>
    <property type="evidence" value="ECO:0007669"/>
    <property type="project" value="UniProtKB-KW"/>
</dbReference>
<dbReference type="GO" id="GO:0071949">
    <property type="term" value="F:FAD binding"/>
    <property type="evidence" value="ECO:0007669"/>
    <property type="project" value="TreeGrafter"/>
</dbReference>
<name>A0A553PPS4_TIGCA</name>
<dbReference type="InterPro" id="IPR015904">
    <property type="entry name" value="Sulphide_quinone_reductase"/>
</dbReference>
<dbReference type="EMBL" id="VCGU01000002">
    <property type="protein sequence ID" value="TRY79683.1"/>
    <property type="molecule type" value="Genomic_DNA"/>
</dbReference>
<evidence type="ECO:0000256" key="4">
    <source>
        <dbReference type="ARBA" id="ARBA00022719"/>
    </source>
</evidence>
<dbReference type="GO" id="GO:0106436">
    <property type="term" value="F:glutathione-dependent sulfide quinone oxidoreductase activity"/>
    <property type="evidence" value="ECO:0007669"/>
    <property type="project" value="UniProtKB-EC"/>
</dbReference>
<dbReference type="OMA" id="ERYSMFI"/>
<dbReference type="EC" id="1.8.5.8" evidence="14"/>
<evidence type="ECO:0000313" key="18">
    <source>
        <dbReference type="EMBL" id="TRY79683.1"/>
    </source>
</evidence>
<evidence type="ECO:0000259" key="17">
    <source>
        <dbReference type="Pfam" id="PF07992"/>
    </source>
</evidence>
<keyword evidence="8" id="KW-0496">Mitochondrion</keyword>
<dbReference type="STRING" id="6832.A0A553PPS4"/>
<dbReference type="Gene3D" id="3.50.50.60">
    <property type="entry name" value="FAD/NAD(P)-binding domain"/>
    <property type="match status" value="2"/>
</dbReference>
<dbReference type="GO" id="GO:0005739">
    <property type="term" value="C:mitochondrion"/>
    <property type="evidence" value="ECO:0007669"/>
    <property type="project" value="UniProtKB-SubCell"/>
</dbReference>
<dbReference type="InterPro" id="IPR036188">
    <property type="entry name" value="FAD/NAD-bd_sf"/>
</dbReference>
<sequence>MNGLQGGKMLWQTRGCYSLGVQHGAYFSTSQNRNANKSFKLVVVGGGSGGCASAAKFASKLGAGQVAVIEPRDMHYYQAMWTLVGGGQKKLEQSGKPMQSVLPSKAEWIKDKVVGFDPDNSKVMTQNGDEISYEFLVVAMGLQLNFDVIKGLPEAFETPGVSSNYDLRYVNKTWESIQQFKEGNCVFSFPNTPVKCAGAPQKIMYLTEKILRMENRRDHANIIYHTSLPVIFGVKKYADALWKIVEERNIEVNLRSNLVEVRPDTREAIFQNLDKPEEAPKAVKYSMLHVTPPMSAPDVLRNSSKIVDENGFLNVNKETLQHMNYPNIFGIGDCTNVPTSKTAAAVAGMIGILRRNLTASMNGQPLKAKYDGYTSCPLVTGPNECILAEFDFQSPPQPLETFPINQAKPRWTMYNMKAHVMPHVYWQMLNGWWEGPKIFRKLAHLGMSR</sequence>
<dbReference type="GO" id="GO:0070224">
    <property type="term" value="F:sulfide:quinone oxidoreductase activity"/>
    <property type="evidence" value="ECO:0007669"/>
    <property type="project" value="TreeGrafter"/>
</dbReference>
<evidence type="ECO:0000256" key="3">
    <source>
        <dbReference type="ARBA" id="ARBA00022630"/>
    </source>
</evidence>
<evidence type="ECO:0000256" key="14">
    <source>
        <dbReference type="ARBA" id="ARBA00066447"/>
    </source>
</evidence>
<evidence type="ECO:0000256" key="6">
    <source>
        <dbReference type="ARBA" id="ARBA00022946"/>
    </source>
</evidence>
<keyword evidence="4" id="KW-0874">Quinone</keyword>
<dbReference type="Pfam" id="PF07992">
    <property type="entry name" value="Pyr_redox_2"/>
    <property type="match status" value="1"/>
</dbReference>
<comment type="catalytic activity">
    <reaction evidence="10">
        <text>ubiquinone-10 + hydrogen sulfide + glutathione + H(+) = S-sulfanylglutathione + ubiquinol-10</text>
        <dbReference type="Rhea" id="RHEA:62608"/>
        <dbReference type="ChEBI" id="CHEBI:15378"/>
        <dbReference type="ChEBI" id="CHEBI:29919"/>
        <dbReference type="ChEBI" id="CHEBI:46245"/>
        <dbReference type="ChEBI" id="CHEBI:57925"/>
        <dbReference type="ChEBI" id="CHEBI:58905"/>
        <dbReference type="ChEBI" id="CHEBI:64183"/>
    </reaction>
    <physiologicalReaction direction="left-to-right" evidence="10">
        <dbReference type="Rhea" id="RHEA:62609"/>
    </physiologicalReaction>
</comment>
<feature type="domain" description="FAD/NAD(P)-binding" evidence="17">
    <location>
        <begin position="39"/>
        <end position="345"/>
    </location>
</feature>
<evidence type="ECO:0000256" key="5">
    <source>
        <dbReference type="ARBA" id="ARBA00022827"/>
    </source>
</evidence>
<comment type="cofactor">
    <cofactor evidence="1">
        <name>FAD</name>
        <dbReference type="ChEBI" id="CHEBI:57692"/>
    </cofactor>
</comment>
<dbReference type="AlphaFoldDB" id="A0A553PPS4"/>
<accession>A0A553PPS4</accession>
<keyword evidence="5" id="KW-0274">FAD</keyword>